<evidence type="ECO:0000256" key="2">
    <source>
        <dbReference type="ARBA" id="ARBA00023034"/>
    </source>
</evidence>
<reference evidence="5" key="2">
    <citation type="submission" date="2023-01" db="EMBL/GenBank/DDBJ databases">
        <authorList>
            <person name="Sun Q."/>
            <person name="Evtushenko L."/>
        </authorList>
    </citation>
    <scope>NUCLEOTIDE SEQUENCE</scope>
    <source>
        <strain evidence="5">VKM Ac-1321</strain>
    </source>
</reference>
<evidence type="ECO:0000313" key="5">
    <source>
        <dbReference type="EMBL" id="GLL07225.1"/>
    </source>
</evidence>
<keyword evidence="2" id="KW-0333">Golgi apparatus</keyword>
<dbReference type="InterPro" id="IPR008628">
    <property type="entry name" value="GPP34-like"/>
</dbReference>
<keyword evidence="4" id="KW-0472">Membrane</keyword>
<keyword evidence="6" id="KW-1185">Reference proteome</keyword>
<accession>A0A9W6NRG1</accession>
<dbReference type="Pfam" id="PF05719">
    <property type="entry name" value="GPP34"/>
    <property type="match status" value="1"/>
</dbReference>
<dbReference type="EMBL" id="BSFP01000089">
    <property type="protein sequence ID" value="GLL07225.1"/>
    <property type="molecule type" value="Genomic_DNA"/>
</dbReference>
<organism evidence="5 6">
    <name type="scientific">Dactylosporangium matsuzakiense</name>
    <dbReference type="NCBI Taxonomy" id="53360"/>
    <lineage>
        <taxon>Bacteria</taxon>
        <taxon>Bacillati</taxon>
        <taxon>Actinomycetota</taxon>
        <taxon>Actinomycetes</taxon>
        <taxon>Micromonosporales</taxon>
        <taxon>Micromonosporaceae</taxon>
        <taxon>Dactylosporangium</taxon>
    </lineage>
</organism>
<evidence type="ECO:0000256" key="4">
    <source>
        <dbReference type="ARBA" id="ARBA00023136"/>
    </source>
</evidence>
<proteinExistence type="predicted"/>
<dbReference type="AlphaFoldDB" id="A0A9W6NRG1"/>
<sequence>MIRDAERPADSLWLLAHDAGTGRAYLGPRVLGLGLAGALLAELVLGGLVRIDGGLVYDGGLQPYLRRVKHYARGLYIVGWCPLSYRPVHRADADTPCPRCLVEGVEEMPEPMMRQLRQRIAAERRPRSVADWLTVFSQDAPERVAERLAQDGWLFRQSYRTLLGQRRERWLAVQYLEADKPAWTLRKVVQGEQPADLHHRVVAGFVEALGLSHTVFGDAREARDAVAALQAQLSPPLRYLLEQTKTVAADAVMAHTG</sequence>
<gene>
    <name evidence="5" type="ORF">GCM10017581_089770</name>
</gene>
<dbReference type="RefSeq" id="WP_271190068.1">
    <property type="nucleotide sequence ID" value="NZ_BSFP01000089.1"/>
</dbReference>
<dbReference type="GO" id="GO:0005737">
    <property type="term" value="C:cytoplasm"/>
    <property type="evidence" value="ECO:0007669"/>
    <property type="project" value="UniProtKB-ARBA"/>
</dbReference>
<comment type="caution">
    <text evidence="5">The sequence shown here is derived from an EMBL/GenBank/DDBJ whole genome shotgun (WGS) entry which is preliminary data.</text>
</comment>
<evidence type="ECO:0000256" key="1">
    <source>
        <dbReference type="ARBA" id="ARBA00004255"/>
    </source>
</evidence>
<name>A0A9W6NRG1_9ACTN</name>
<protein>
    <submittedName>
        <fullName evidence="5">Uncharacterized protein</fullName>
    </submittedName>
</protein>
<dbReference type="GO" id="GO:0070273">
    <property type="term" value="F:phosphatidylinositol-4-phosphate binding"/>
    <property type="evidence" value="ECO:0007669"/>
    <property type="project" value="InterPro"/>
</dbReference>
<reference evidence="5" key="1">
    <citation type="journal article" date="2014" name="Int. J. Syst. Evol. Microbiol.">
        <title>Complete genome sequence of Corynebacterium casei LMG S-19264T (=DSM 44701T), isolated from a smear-ripened cheese.</title>
        <authorList>
            <consortium name="US DOE Joint Genome Institute (JGI-PGF)"/>
            <person name="Walter F."/>
            <person name="Albersmeier A."/>
            <person name="Kalinowski J."/>
            <person name="Ruckert C."/>
        </authorList>
    </citation>
    <scope>NUCLEOTIDE SEQUENCE</scope>
    <source>
        <strain evidence="5">VKM Ac-1321</strain>
    </source>
</reference>
<dbReference type="GO" id="GO:0012505">
    <property type="term" value="C:endomembrane system"/>
    <property type="evidence" value="ECO:0007669"/>
    <property type="project" value="UniProtKB-ARBA"/>
</dbReference>
<keyword evidence="3" id="KW-0446">Lipid-binding</keyword>
<comment type="subcellular location">
    <subcellularLocation>
        <location evidence="1">Golgi apparatus membrane</location>
        <topology evidence="1">Peripheral membrane protein</topology>
        <orientation evidence="1">Cytoplasmic side</orientation>
    </subcellularLocation>
</comment>
<dbReference type="Proteomes" id="UP001143480">
    <property type="component" value="Unassembled WGS sequence"/>
</dbReference>
<dbReference type="InterPro" id="IPR038261">
    <property type="entry name" value="GPP34-like_sf"/>
</dbReference>
<evidence type="ECO:0000256" key="3">
    <source>
        <dbReference type="ARBA" id="ARBA00023121"/>
    </source>
</evidence>
<dbReference type="Gene3D" id="1.10.3630.10">
    <property type="entry name" value="yeast vps74-n-term truncation variant domain like"/>
    <property type="match status" value="2"/>
</dbReference>
<evidence type="ECO:0000313" key="6">
    <source>
        <dbReference type="Proteomes" id="UP001143480"/>
    </source>
</evidence>